<accession>A0A9P3PQ28</accession>
<keyword evidence="3" id="KW-1185">Reference proteome</keyword>
<dbReference type="EMBL" id="BRPK01000007">
    <property type="protein sequence ID" value="GLB39514.1"/>
    <property type="molecule type" value="Genomic_DNA"/>
</dbReference>
<evidence type="ECO:0000256" key="1">
    <source>
        <dbReference type="SAM" id="MobiDB-lite"/>
    </source>
</evidence>
<reference evidence="2" key="1">
    <citation type="submission" date="2022-07" db="EMBL/GenBank/DDBJ databases">
        <title>The genome of Lyophyllum shimeji provides insight into the initial evolution of ectomycorrhizal fungal genome.</title>
        <authorList>
            <person name="Kobayashi Y."/>
            <person name="Shibata T."/>
            <person name="Hirakawa H."/>
            <person name="Shigenobu S."/>
            <person name="Nishiyama T."/>
            <person name="Yamada A."/>
            <person name="Hasebe M."/>
            <person name="Kawaguchi M."/>
        </authorList>
    </citation>
    <scope>NUCLEOTIDE SEQUENCE</scope>
    <source>
        <strain evidence="2">AT787</strain>
    </source>
</reference>
<gene>
    <name evidence="2" type="ORF">LshimejAT787_0700240</name>
</gene>
<evidence type="ECO:0000313" key="3">
    <source>
        <dbReference type="Proteomes" id="UP001063166"/>
    </source>
</evidence>
<feature type="compositionally biased region" description="Pro residues" evidence="1">
    <location>
        <begin position="114"/>
        <end position="131"/>
    </location>
</feature>
<proteinExistence type="predicted"/>
<comment type="caution">
    <text evidence="2">The sequence shown here is derived from an EMBL/GenBank/DDBJ whole genome shotgun (WGS) entry which is preliminary data.</text>
</comment>
<dbReference type="Proteomes" id="UP001063166">
    <property type="component" value="Unassembled WGS sequence"/>
</dbReference>
<protein>
    <submittedName>
        <fullName evidence="2">Uncharacterized protein</fullName>
    </submittedName>
</protein>
<organism evidence="2 3">
    <name type="scientific">Lyophyllum shimeji</name>
    <name type="common">Hon-shimeji</name>
    <name type="synonym">Tricholoma shimeji</name>
    <dbReference type="NCBI Taxonomy" id="47721"/>
    <lineage>
        <taxon>Eukaryota</taxon>
        <taxon>Fungi</taxon>
        <taxon>Dikarya</taxon>
        <taxon>Basidiomycota</taxon>
        <taxon>Agaricomycotina</taxon>
        <taxon>Agaricomycetes</taxon>
        <taxon>Agaricomycetidae</taxon>
        <taxon>Agaricales</taxon>
        <taxon>Tricholomatineae</taxon>
        <taxon>Lyophyllaceae</taxon>
        <taxon>Lyophyllum</taxon>
    </lineage>
</organism>
<sequence length="175" mass="18437">MLIRFGDEEAAPVGVVASEAPAQFDLYPPKPTSVRDEQLGVVTGNGKGGWEGTLHSNTSFGLGACSLTDFLRENVYKPPIDALKAPGSAPTTKSKQYLHYRSIPASQCASRSLPLPPCSPSLQAPTPPPSPMKLMRRRRSARSKEKSAPRRSSLAARLTPAAGSEGPASNIANGA</sequence>
<dbReference type="AlphaFoldDB" id="A0A9P3PQ28"/>
<name>A0A9P3PQ28_LYOSH</name>
<feature type="region of interest" description="Disordered" evidence="1">
    <location>
        <begin position="111"/>
        <end position="175"/>
    </location>
</feature>
<evidence type="ECO:0000313" key="2">
    <source>
        <dbReference type="EMBL" id="GLB39514.1"/>
    </source>
</evidence>